<reference evidence="1 2" key="1">
    <citation type="submission" date="2017-03" db="EMBL/GenBank/DDBJ databases">
        <title>Draft genime sequence of the acidophilic sulfur-oxidizing bacterium Acidithiobacillus sp. SH, isolated from seawater.</title>
        <authorList>
            <person name="Sharmin S."/>
            <person name="Tokuhisa M."/>
            <person name="Kanao T."/>
            <person name="Kamimura K."/>
        </authorList>
    </citation>
    <scope>NUCLEOTIDE SEQUENCE [LARGE SCALE GENOMIC DNA]</scope>
    <source>
        <strain evidence="1 2">SH</strain>
    </source>
</reference>
<comment type="caution">
    <text evidence="1">The sequence shown here is derived from an EMBL/GenBank/DDBJ whole genome shotgun (WGS) entry which is preliminary data.</text>
</comment>
<evidence type="ECO:0000313" key="2">
    <source>
        <dbReference type="Proteomes" id="UP000234329"/>
    </source>
</evidence>
<dbReference type="RefSeq" id="WP_101538413.1">
    <property type="nucleotide sequence ID" value="NZ_MXAV01000042.1"/>
</dbReference>
<accession>A0A2I1DJT6</accession>
<dbReference type="InParanoid" id="A0A2I1DJT6"/>
<keyword evidence="2" id="KW-1185">Reference proteome</keyword>
<name>A0A2I1DJT6_9PROT</name>
<evidence type="ECO:0000313" key="1">
    <source>
        <dbReference type="EMBL" id="PKY10138.1"/>
    </source>
</evidence>
<dbReference type="InterPro" id="IPR013406">
    <property type="entry name" value="CHP02574_addiction_mod"/>
</dbReference>
<dbReference type="Pfam" id="PF09720">
    <property type="entry name" value="Unstab_antitox"/>
    <property type="match status" value="1"/>
</dbReference>
<protein>
    <submittedName>
        <fullName evidence="1">Addiction module antitoxin RelB</fullName>
    </submittedName>
</protein>
<gene>
    <name evidence="1" type="ORF">B1757_11270</name>
</gene>
<organism evidence="1 2">
    <name type="scientific">Acidithiobacillus marinus</name>
    <dbReference type="NCBI Taxonomy" id="187490"/>
    <lineage>
        <taxon>Bacteria</taxon>
        <taxon>Pseudomonadati</taxon>
        <taxon>Pseudomonadota</taxon>
        <taxon>Acidithiobacillia</taxon>
        <taxon>Acidithiobacillales</taxon>
        <taxon>Acidithiobacillaceae</taxon>
        <taxon>Acidithiobacillus</taxon>
    </lineage>
</organism>
<dbReference type="OrthoDB" id="8912983at2"/>
<dbReference type="Proteomes" id="UP000234329">
    <property type="component" value="Unassembled WGS sequence"/>
</dbReference>
<dbReference type="NCBIfam" id="TIGR02574">
    <property type="entry name" value="stabl_TIGR02574"/>
    <property type="match status" value="1"/>
</dbReference>
<dbReference type="AlphaFoldDB" id="A0A2I1DJT6"/>
<dbReference type="EMBL" id="MXAV01000042">
    <property type="protein sequence ID" value="PKY10138.1"/>
    <property type="molecule type" value="Genomic_DNA"/>
</dbReference>
<sequence length="75" mass="8470">MATSFKEIEQQAQVLAAEDRAKLAEKLLESLQMPLSEIEAAWAQEIEERVAAFDRGETQAYAAEDVFAEARRLTR</sequence>
<proteinExistence type="predicted"/>